<comment type="cofactor">
    <cofactor evidence="1">
        <name>Mn(2+)</name>
        <dbReference type="ChEBI" id="CHEBI:29035"/>
    </cofactor>
</comment>
<dbReference type="RefSeq" id="WP_324668583.1">
    <property type="nucleotide sequence ID" value="NZ_CP141614.1"/>
</dbReference>
<evidence type="ECO:0000259" key="10">
    <source>
        <dbReference type="SMART" id="SM01329"/>
    </source>
</evidence>
<dbReference type="EMBL" id="CP141614">
    <property type="protein sequence ID" value="WRP14276.1"/>
    <property type="molecule type" value="Genomic_DNA"/>
</dbReference>
<comment type="catalytic activity">
    <reaction evidence="9">
        <text>(R)-malate + NAD(+) = pyruvate + CO2 + NADH</text>
        <dbReference type="Rhea" id="RHEA:18365"/>
        <dbReference type="ChEBI" id="CHEBI:15361"/>
        <dbReference type="ChEBI" id="CHEBI:15588"/>
        <dbReference type="ChEBI" id="CHEBI:16526"/>
        <dbReference type="ChEBI" id="CHEBI:57540"/>
        <dbReference type="ChEBI" id="CHEBI:57945"/>
        <dbReference type="EC" id="1.1.1.83"/>
    </reaction>
</comment>
<dbReference type="SMART" id="SM01329">
    <property type="entry name" value="Iso_dh"/>
    <property type="match status" value="1"/>
</dbReference>
<dbReference type="GO" id="GO:0009027">
    <property type="term" value="F:tartrate dehydrogenase activity"/>
    <property type="evidence" value="ECO:0007669"/>
    <property type="project" value="UniProtKB-EC"/>
</dbReference>
<comment type="similarity">
    <text evidence="3">Belongs to the isocitrate and isopropylmalate dehydrogenases family.</text>
</comment>
<protein>
    <recommendedName>
        <fullName evidence="4">D-malate dehydrogenase (decarboxylating)</fullName>
        <ecNumber evidence="4">1.1.1.83</ecNumber>
    </recommendedName>
</protein>
<evidence type="ECO:0000256" key="5">
    <source>
        <dbReference type="ARBA" id="ARBA00022723"/>
    </source>
</evidence>
<dbReference type="InterPro" id="IPR011829">
    <property type="entry name" value="TTC_DH"/>
</dbReference>
<evidence type="ECO:0000256" key="6">
    <source>
        <dbReference type="ARBA" id="ARBA00023002"/>
    </source>
</evidence>
<dbReference type="NCBIfam" id="NF006048">
    <property type="entry name" value="PRK08194.1"/>
    <property type="match status" value="1"/>
</dbReference>
<dbReference type="PROSITE" id="PS00470">
    <property type="entry name" value="IDH_IMDH"/>
    <property type="match status" value="1"/>
</dbReference>
<comment type="cofactor">
    <cofactor evidence="2">
        <name>Mg(2+)</name>
        <dbReference type="ChEBI" id="CHEBI:18420"/>
    </cofactor>
</comment>
<proteinExistence type="inferred from homology"/>
<dbReference type="PANTHER" id="PTHR43275">
    <property type="entry name" value="D-MALATE DEHYDROGENASE [DECARBOXYLATING]"/>
    <property type="match status" value="1"/>
</dbReference>
<evidence type="ECO:0000256" key="8">
    <source>
        <dbReference type="ARBA" id="ARBA00023211"/>
    </source>
</evidence>
<keyword evidence="8" id="KW-0464">Manganese</keyword>
<evidence type="ECO:0000256" key="2">
    <source>
        <dbReference type="ARBA" id="ARBA00001946"/>
    </source>
</evidence>
<dbReference type="EC" id="1.1.1.83" evidence="4"/>
<evidence type="ECO:0000256" key="1">
    <source>
        <dbReference type="ARBA" id="ARBA00001936"/>
    </source>
</evidence>
<evidence type="ECO:0000313" key="12">
    <source>
        <dbReference type="Proteomes" id="UP001333102"/>
    </source>
</evidence>
<dbReference type="SUPFAM" id="SSF53659">
    <property type="entry name" value="Isocitrate/Isopropylmalate dehydrogenase-like"/>
    <property type="match status" value="1"/>
</dbReference>
<dbReference type="InterPro" id="IPR050501">
    <property type="entry name" value="ICDH/IPMDH"/>
</dbReference>
<sequence length="362" mass="39552">MASAQVHRIAVIPGDGIGHEVVPAALEALEAVAALDGSFRFAFDRFPWGCDHYLETGRMMPPDGLEQLRGYDAILLGAVGHPSVPDHVSLWGLLLPIRRTFEQYVNLRPVKLLRGVTSPLRGRGPDDIDFVVVRENNEGEYSNAGGRLFAGTPHEIVVQESIFTRRGVERIMRFAFELARRHPKRRLTSATKSNGISYTMPFWDEVFREMAARYPDVATDQFHIDALAARFVTHPHHFGVVVGSNLFGDILTDLGAAIAGSIGIAPSANLNPERQYPSMFEPIHGSAPDIAGKGIANPVGQIWSGAMMLEHLGHPRAGRRLLAAIEHALAERGVKTPDLGGSATTREMTQAIVRSLDEVPDP</sequence>
<dbReference type="NCBIfam" id="TIGR02089">
    <property type="entry name" value="TTC"/>
    <property type="match status" value="1"/>
</dbReference>
<evidence type="ECO:0000256" key="7">
    <source>
        <dbReference type="ARBA" id="ARBA00023027"/>
    </source>
</evidence>
<evidence type="ECO:0000256" key="3">
    <source>
        <dbReference type="ARBA" id="ARBA00007769"/>
    </source>
</evidence>
<dbReference type="PANTHER" id="PTHR43275:SF1">
    <property type="entry name" value="D-MALATE DEHYDROGENASE [DECARBOXYLATING]"/>
    <property type="match status" value="1"/>
</dbReference>
<reference evidence="12" key="1">
    <citation type="submission" date="2023-12" db="EMBL/GenBank/DDBJ databases">
        <title>Novel isolates from deep terrestrial aquifers shed light on the physiology and ecology of the class Limnochordia.</title>
        <authorList>
            <person name="Karnachuk O.V."/>
            <person name="Lukina A.P."/>
            <person name="Avakyan M.R."/>
            <person name="Kadnikov V."/>
            <person name="Begmatov S."/>
            <person name="Beletsky A.V."/>
            <person name="Mardanov A.V."/>
            <person name="Ravin N.V."/>
        </authorList>
    </citation>
    <scope>NUCLEOTIDE SEQUENCE [LARGE SCALE GENOMIC DNA]</scope>
    <source>
        <strain evidence="12">LN</strain>
    </source>
</reference>
<evidence type="ECO:0000256" key="4">
    <source>
        <dbReference type="ARBA" id="ARBA00013126"/>
    </source>
</evidence>
<dbReference type="Gene3D" id="3.40.718.10">
    <property type="entry name" value="Isopropylmalate Dehydrogenase"/>
    <property type="match status" value="1"/>
</dbReference>
<feature type="domain" description="Isopropylmalate dehydrogenase-like" evidence="10">
    <location>
        <begin position="8"/>
        <end position="352"/>
    </location>
</feature>
<evidence type="ECO:0000313" key="11">
    <source>
        <dbReference type="EMBL" id="WRP14276.1"/>
    </source>
</evidence>
<dbReference type="InterPro" id="IPR024084">
    <property type="entry name" value="IsoPropMal-DH-like_dom"/>
</dbReference>
<name>A0ABZ1BN90_9FIRM</name>
<organism evidence="11 12">
    <name type="scientific">Geochorda subterranea</name>
    <dbReference type="NCBI Taxonomy" id="3109564"/>
    <lineage>
        <taxon>Bacteria</taxon>
        <taxon>Bacillati</taxon>
        <taxon>Bacillota</taxon>
        <taxon>Limnochordia</taxon>
        <taxon>Limnochordales</taxon>
        <taxon>Geochordaceae</taxon>
        <taxon>Geochorda</taxon>
    </lineage>
</organism>
<accession>A0ABZ1BN90</accession>
<dbReference type="Proteomes" id="UP001333102">
    <property type="component" value="Chromosome"/>
</dbReference>
<keyword evidence="6 11" id="KW-0560">Oxidoreductase</keyword>
<keyword evidence="7" id="KW-0520">NAD</keyword>
<keyword evidence="5" id="KW-0479">Metal-binding</keyword>
<gene>
    <name evidence="11" type="ORF">VLY81_12760</name>
</gene>
<keyword evidence="12" id="KW-1185">Reference proteome</keyword>
<evidence type="ECO:0000256" key="9">
    <source>
        <dbReference type="ARBA" id="ARBA00049301"/>
    </source>
</evidence>
<dbReference type="NCBIfam" id="NF002898">
    <property type="entry name" value="PRK03437.1"/>
    <property type="match status" value="1"/>
</dbReference>
<dbReference type="Pfam" id="PF00180">
    <property type="entry name" value="Iso_dh"/>
    <property type="match status" value="1"/>
</dbReference>
<dbReference type="InterPro" id="IPR019818">
    <property type="entry name" value="IsoCit/isopropylmalate_DH_CS"/>
</dbReference>